<dbReference type="Gene3D" id="3.10.570.10">
    <property type="entry name" value="sex pheromone staph- cam373 precursor domain"/>
    <property type="match status" value="1"/>
</dbReference>
<proteinExistence type="predicted"/>
<dbReference type="PROSITE" id="PS51257">
    <property type="entry name" value="PROKAR_LIPOPROTEIN"/>
    <property type="match status" value="1"/>
</dbReference>
<evidence type="ECO:0000313" key="2">
    <source>
        <dbReference type="Proteomes" id="UP000244338"/>
    </source>
</evidence>
<dbReference type="Proteomes" id="UP000244338">
    <property type="component" value="Unassembled WGS sequence"/>
</dbReference>
<evidence type="ECO:0000313" key="1">
    <source>
        <dbReference type="EMBL" id="PTQ55336.1"/>
    </source>
</evidence>
<reference evidence="2" key="1">
    <citation type="journal article" date="2018" name="Sci. Rep.">
        <title>Lignite coal burning seam in the remote Altai Mountains harbors a hydrogen-driven thermophilic microbial community.</title>
        <authorList>
            <person name="Kadnikov V.V."/>
            <person name="Mardanov A.V."/>
            <person name="Ivasenko D.A."/>
            <person name="Antsiferov D.V."/>
            <person name="Beletsky A.V."/>
            <person name="Karnachuk O.V."/>
            <person name="Ravin N.V."/>
        </authorList>
    </citation>
    <scope>NUCLEOTIDE SEQUENCE [LARGE SCALE GENOMIC DNA]</scope>
</reference>
<protein>
    <recommendedName>
        <fullName evidence="3">Pheromone cAM373 lipoprotein CamS</fullName>
    </recommendedName>
</protein>
<dbReference type="Pfam" id="PF07537">
    <property type="entry name" value="CamS"/>
    <property type="match status" value="1"/>
</dbReference>
<dbReference type="InterPro" id="IPR011426">
    <property type="entry name" value="CamS"/>
</dbReference>
<name>A0A2R6XY43_9BACL</name>
<dbReference type="AlphaFoldDB" id="A0A2R6XY43"/>
<dbReference type="EMBL" id="PEBX01000136">
    <property type="protein sequence ID" value="PTQ55336.1"/>
    <property type="molecule type" value="Genomic_DNA"/>
</dbReference>
<gene>
    <name evidence="1" type="ORF">BSOLF_2432</name>
</gene>
<sequence length="386" mass="43503">MNAKHRLSIAIIHLMVIVLLIFSLQACTLPQTGQPPQQLPEEPAKQKEMIPEIALGQMYYRIPLPYQVGSGKPSYDKSIFPARIDTTRLELGMMEIAQKTFPVDRFTMQEGQLLSQDDIRDWLATYDTNKNTLGLNDPDYTKPPLIYLMERDFLAVDTGELAGVGITLAFRPNPQIVLKDAQGAPVLDEEGRKKTETKNLTDEELIALARSAGDKINQRLVERGVHVPVLFAGFVSEPNSTLLPGRFFVKGVDTSGDGHGIKWEDFNERYILFPGNKAKTDNEKRMEATFTSFSQGVETFFSQYTGVIGLVRLVNDTPIEWTFTITADYRSKTQILALLETIAELDRSILSQSMDVSVYVQSIDRLQGLYVRGAGQEPFYHLYRNQ</sequence>
<accession>A0A2R6XY43</accession>
<organism evidence="1 2">
    <name type="scientific">Candidatus Carbonibacillus altaicus</name>
    <dbReference type="NCBI Taxonomy" id="2163959"/>
    <lineage>
        <taxon>Bacteria</taxon>
        <taxon>Bacillati</taxon>
        <taxon>Bacillota</taxon>
        <taxon>Bacilli</taxon>
        <taxon>Bacillales</taxon>
        <taxon>Candidatus Carbonibacillus</taxon>
    </lineage>
</organism>
<comment type="caution">
    <text evidence="1">The sequence shown here is derived from an EMBL/GenBank/DDBJ whole genome shotgun (WGS) entry which is preliminary data.</text>
</comment>
<evidence type="ECO:0008006" key="3">
    <source>
        <dbReference type="Google" id="ProtNLM"/>
    </source>
</evidence>